<comment type="caution">
    <text evidence="1">The sequence shown here is derived from an EMBL/GenBank/DDBJ whole genome shotgun (WGS) entry which is preliminary data.</text>
</comment>
<sequence>VDHFSFSNPDKFRQRYLFYDKSWNGNGGPIFFYTGSELNVEVFANQMGMMYDWAPEFKAMLVFAEHRYYGDSLPYGEQSFNGREKRGYLTTEQALADFAYLIQHLKSTVPGAGKSPVVTFGGGYGGMLAAWMRLRYPHLVKGAYASGAPIAYYSGEVPCGKFSRAVTDSYKSQSQNCAASIRKSWNIMSKLAESQDGLEFLTETFQSCQRLSKDSMTHLYQWLKEAYETLSMLDYPYETELFGKLPAYPVKEACRFLWNPLQSDKDLIRSLHKAASILYNSTGNAACYSIDANVGVHSGWSFQTCSELVMPQCSDGVDDMFPPKTWDAKKLAKRCQQRFGVTPDPGRLRILYGGSDMGGITNLIFTNNQRDPWYYGGVLSGTESRVSIGVRNAAHLLDMRAHNDHDPVSVAWARTRAKGALWRWLHPRFDFFG</sequence>
<protein>
    <submittedName>
        <fullName evidence="1">Uncharacterized protein</fullName>
    </submittedName>
</protein>
<name>A0AC60P0K8_IXOPE</name>
<dbReference type="EMBL" id="JABSTQ010011316">
    <property type="protein sequence ID" value="KAG0412872.1"/>
    <property type="molecule type" value="Genomic_DNA"/>
</dbReference>
<feature type="non-terminal residue" evidence="1">
    <location>
        <position position="1"/>
    </location>
</feature>
<evidence type="ECO:0000313" key="2">
    <source>
        <dbReference type="Proteomes" id="UP000805193"/>
    </source>
</evidence>
<proteinExistence type="predicted"/>
<keyword evidence="2" id="KW-1185">Reference proteome</keyword>
<gene>
    <name evidence="1" type="ORF">HPB47_009993</name>
</gene>
<dbReference type="Proteomes" id="UP000805193">
    <property type="component" value="Unassembled WGS sequence"/>
</dbReference>
<organism evidence="1 2">
    <name type="scientific">Ixodes persulcatus</name>
    <name type="common">Taiga tick</name>
    <dbReference type="NCBI Taxonomy" id="34615"/>
    <lineage>
        <taxon>Eukaryota</taxon>
        <taxon>Metazoa</taxon>
        <taxon>Ecdysozoa</taxon>
        <taxon>Arthropoda</taxon>
        <taxon>Chelicerata</taxon>
        <taxon>Arachnida</taxon>
        <taxon>Acari</taxon>
        <taxon>Parasitiformes</taxon>
        <taxon>Ixodida</taxon>
        <taxon>Ixodoidea</taxon>
        <taxon>Ixodidae</taxon>
        <taxon>Ixodinae</taxon>
        <taxon>Ixodes</taxon>
    </lineage>
</organism>
<accession>A0AC60P0K8</accession>
<evidence type="ECO:0000313" key="1">
    <source>
        <dbReference type="EMBL" id="KAG0412872.1"/>
    </source>
</evidence>
<reference evidence="1 2" key="1">
    <citation type="journal article" date="2020" name="Cell">
        <title>Large-Scale Comparative Analyses of Tick Genomes Elucidate Their Genetic Diversity and Vector Capacities.</title>
        <authorList>
            <consortium name="Tick Genome and Microbiome Consortium (TIGMIC)"/>
            <person name="Jia N."/>
            <person name="Wang J."/>
            <person name="Shi W."/>
            <person name="Du L."/>
            <person name="Sun Y."/>
            <person name="Zhan W."/>
            <person name="Jiang J.F."/>
            <person name="Wang Q."/>
            <person name="Zhang B."/>
            <person name="Ji P."/>
            <person name="Bell-Sakyi L."/>
            <person name="Cui X.M."/>
            <person name="Yuan T.T."/>
            <person name="Jiang B.G."/>
            <person name="Yang W.F."/>
            <person name="Lam T.T."/>
            <person name="Chang Q.C."/>
            <person name="Ding S.J."/>
            <person name="Wang X.J."/>
            <person name="Zhu J.G."/>
            <person name="Ruan X.D."/>
            <person name="Zhao L."/>
            <person name="Wei J.T."/>
            <person name="Ye R.Z."/>
            <person name="Que T.C."/>
            <person name="Du C.H."/>
            <person name="Zhou Y.H."/>
            <person name="Cheng J.X."/>
            <person name="Dai P.F."/>
            <person name="Guo W.B."/>
            <person name="Han X.H."/>
            <person name="Huang E.J."/>
            <person name="Li L.F."/>
            <person name="Wei W."/>
            <person name="Gao Y.C."/>
            <person name="Liu J.Z."/>
            <person name="Shao H.Z."/>
            <person name="Wang X."/>
            <person name="Wang C.C."/>
            <person name="Yang T.C."/>
            <person name="Huo Q.B."/>
            <person name="Li W."/>
            <person name="Chen H.Y."/>
            <person name="Chen S.E."/>
            <person name="Zhou L.G."/>
            <person name="Ni X.B."/>
            <person name="Tian J.H."/>
            <person name="Sheng Y."/>
            <person name="Liu T."/>
            <person name="Pan Y.S."/>
            <person name="Xia L.Y."/>
            <person name="Li J."/>
            <person name="Zhao F."/>
            <person name="Cao W.C."/>
        </authorList>
    </citation>
    <scope>NUCLEOTIDE SEQUENCE [LARGE SCALE GENOMIC DNA]</scope>
    <source>
        <strain evidence="1">Iper-2018</strain>
    </source>
</reference>